<gene>
    <name evidence="1" type="ORF">NDU88_006218</name>
</gene>
<reference evidence="1" key="1">
    <citation type="journal article" date="2022" name="bioRxiv">
        <title>Sequencing and chromosome-scale assembly of the giantPleurodeles waltlgenome.</title>
        <authorList>
            <person name="Brown T."/>
            <person name="Elewa A."/>
            <person name="Iarovenko S."/>
            <person name="Subramanian E."/>
            <person name="Araus A.J."/>
            <person name="Petzold A."/>
            <person name="Susuki M."/>
            <person name="Suzuki K.-i.T."/>
            <person name="Hayashi T."/>
            <person name="Toyoda A."/>
            <person name="Oliveira C."/>
            <person name="Osipova E."/>
            <person name="Leigh N.D."/>
            <person name="Simon A."/>
            <person name="Yun M.H."/>
        </authorList>
    </citation>
    <scope>NUCLEOTIDE SEQUENCE</scope>
    <source>
        <strain evidence="1">20211129_DDA</strain>
        <tissue evidence="1">Liver</tissue>
    </source>
</reference>
<proteinExistence type="predicted"/>
<accession>A0AAV7QL42</accession>
<evidence type="ECO:0000313" key="1">
    <source>
        <dbReference type="EMBL" id="KAJ1139855.1"/>
    </source>
</evidence>
<sequence length="69" mass="7712">MVACRLWFSSVLSEQSGHASPLRFATSLRRAGRASLIAESRWFKGCIFEGWERSVHSYQGLAVRPSSPV</sequence>
<dbReference type="AlphaFoldDB" id="A0AAV7QL42"/>
<dbReference type="EMBL" id="JANPWB010000010">
    <property type="protein sequence ID" value="KAJ1139855.1"/>
    <property type="molecule type" value="Genomic_DNA"/>
</dbReference>
<keyword evidence="2" id="KW-1185">Reference proteome</keyword>
<name>A0AAV7QL42_PLEWA</name>
<evidence type="ECO:0008006" key="3">
    <source>
        <dbReference type="Google" id="ProtNLM"/>
    </source>
</evidence>
<comment type="caution">
    <text evidence="1">The sequence shown here is derived from an EMBL/GenBank/DDBJ whole genome shotgun (WGS) entry which is preliminary data.</text>
</comment>
<protein>
    <recommendedName>
        <fullName evidence="3">Secreted protein</fullName>
    </recommendedName>
</protein>
<evidence type="ECO:0000313" key="2">
    <source>
        <dbReference type="Proteomes" id="UP001066276"/>
    </source>
</evidence>
<dbReference type="Proteomes" id="UP001066276">
    <property type="component" value="Chromosome 6"/>
</dbReference>
<organism evidence="1 2">
    <name type="scientific">Pleurodeles waltl</name>
    <name type="common">Iberian ribbed newt</name>
    <dbReference type="NCBI Taxonomy" id="8319"/>
    <lineage>
        <taxon>Eukaryota</taxon>
        <taxon>Metazoa</taxon>
        <taxon>Chordata</taxon>
        <taxon>Craniata</taxon>
        <taxon>Vertebrata</taxon>
        <taxon>Euteleostomi</taxon>
        <taxon>Amphibia</taxon>
        <taxon>Batrachia</taxon>
        <taxon>Caudata</taxon>
        <taxon>Salamandroidea</taxon>
        <taxon>Salamandridae</taxon>
        <taxon>Pleurodelinae</taxon>
        <taxon>Pleurodeles</taxon>
    </lineage>
</organism>